<feature type="transmembrane region" description="Helical" evidence="2">
    <location>
        <begin position="6"/>
        <end position="27"/>
    </location>
</feature>
<feature type="region of interest" description="Disordered" evidence="1">
    <location>
        <begin position="98"/>
        <end position="161"/>
    </location>
</feature>
<feature type="compositionally biased region" description="Basic and acidic residues" evidence="1">
    <location>
        <begin position="112"/>
        <end position="133"/>
    </location>
</feature>
<evidence type="ECO:0000313" key="4">
    <source>
        <dbReference type="Proteomes" id="UP000324222"/>
    </source>
</evidence>
<keyword evidence="2" id="KW-1133">Transmembrane helix</keyword>
<keyword evidence="2" id="KW-0812">Transmembrane</keyword>
<evidence type="ECO:0000256" key="2">
    <source>
        <dbReference type="SAM" id="Phobius"/>
    </source>
</evidence>
<keyword evidence="4" id="KW-1185">Reference proteome</keyword>
<reference evidence="3 4" key="1">
    <citation type="submission" date="2019-05" db="EMBL/GenBank/DDBJ databases">
        <title>Another draft genome of Portunus trituberculatus and its Hox gene families provides insights of decapod evolution.</title>
        <authorList>
            <person name="Jeong J.-H."/>
            <person name="Song I."/>
            <person name="Kim S."/>
            <person name="Choi T."/>
            <person name="Kim D."/>
            <person name="Ryu S."/>
            <person name="Kim W."/>
        </authorList>
    </citation>
    <scope>NUCLEOTIDE SEQUENCE [LARGE SCALE GENOMIC DNA]</scope>
    <source>
        <tissue evidence="3">Muscle</tissue>
    </source>
</reference>
<sequence>MDYSTAIFTSIGFLCIVTLGFACRYLVKFCRREQARLSSTSKQSGSPDSTFKEAQGVAATPQLCSYKKRFLASMPSLDRFLCTTLNWHEGVTLESGLGNLSFNRQGPGKQSGDMDARKEENNNDDDDAHKMENGRMNSISQDGGKTASPHSSSRRDNNSTRNTAHSILNLVSAIPNITLGSICHSQSLPDVNSRLAESVSTSTFSRDVVVLWSTTLESVNSGVLSSTHVE</sequence>
<name>A0A5B7GPT1_PORTR</name>
<evidence type="ECO:0000313" key="3">
    <source>
        <dbReference type="EMBL" id="MPC62130.1"/>
    </source>
</evidence>
<evidence type="ECO:0000256" key="1">
    <source>
        <dbReference type="SAM" id="MobiDB-lite"/>
    </source>
</evidence>
<dbReference type="EMBL" id="VSRR010019323">
    <property type="protein sequence ID" value="MPC62130.1"/>
    <property type="molecule type" value="Genomic_DNA"/>
</dbReference>
<organism evidence="3 4">
    <name type="scientific">Portunus trituberculatus</name>
    <name type="common">Swimming crab</name>
    <name type="synonym">Neptunus trituberculatus</name>
    <dbReference type="NCBI Taxonomy" id="210409"/>
    <lineage>
        <taxon>Eukaryota</taxon>
        <taxon>Metazoa</taxon>
        <taxon>Ecdysozoa</taxon>
        <taxon>Arthropoda</taxon>
        <taxon>Crustacea</taxon>
        <taxon>Multicrustacea</taxon>
        <taxon>Malacostraca</taxon>
        <taxon>Eumalacostraca</taxon>
        <taxon>Eucarida</taxon>
        <taxon>Decapoda</taxon>
        <taxon>Pleocyemata</taxon>
        <taxon>Brachyura</taxon>
        <taxon>Eubrachyura</taxon>
        <taxon>Portunoidea</taxon>
        <taxon>Portunidae</taxon>
        <taxon>Portuninae</taxon>
        <taxon>Portunus</taxon>
    </lineage>
</organism>
<comment type="caution">
    <text evidence="3">The sequence shown here is derived from an EMBL/GenBank/DDBJ whole genome shotgun (WGS) entry which is preliminary data.</text>
</comment>
<gene>
    <name evidence="3" type="ORF">E2C01_056213</name>
</gene>
<accession>A0A5B7GPT1</accession>
<keyword evidence="2" id="KW-0472">Membrane</keyword>
<protein>
    <submittedName>
        <fullName evidence="3">Uncharacterized protein</fullName>
    </submittedName>
</protein>
<proteinExistence type="predicted"/>
<dbReference type="AlphaFoldDB" id="A0A5B7GPT1"/>
<dbReference type="Proteomes" id="UP000324222">
    <property type="component" value="Unassembled WGS sequence"/>
</dbReference>